<reference evidence="2 3" key="1">
    <citation type="submission" date="2023-05" db="EMBL/GenBank/DDBJ databases">
        <title>B98-5 Cell Line De Novo Hybrid Assembly: An Optical Mapping Approach.</title>
        <authorList>
            <person name="Kananen K."/>
            <person name="Auerbach J.A."/>
            <person name="Kautto E."/>
            <person name="Blachly J.S."/>
        </authorList>
    </citation>
    <scope>NUCLEOTIDE SEQUENCE [LARGE SCALE GENOMIC DNA]</scope>
    <source>
        <strain evidence="2">B95-8</strain>
        <tissue evidence="2">Cell line</tissue>
    </source>
</reference>
<accession>A0ABQ9UDM5</accession>
<dbReference type="Proteomes" id="UP001266305">
    <property type="component" value="Unassembled WGS sequence"/>
</dbReference>
<evidence type="ECO:0008006" key="4">
    <source>
        <dbReference type="Google" id="ProtNLM"/>
    </source>
</evidence>
<feature type="compositionally biased region" description="Basic and acidic residues" evidence="1">
    <location>
        <begin position="228"/>
        <end position="240"/>
    </location>
</feature>
<organism evidence="2 3">
    <name type="scientific">Saguinus oedipus</name>
    <name type="common">Cotton-top tamarin</name>
    <name type="synonym">Oedipomidas oedipus</name>
    <dbReference type="NCBI Taxonomy" id="9490"/>
    <lineage>
        <taxon>Eukaryota</taxon>
        <taxon>Metazoa</taxon>
        <taxon>Chordata</taxon>
        <taxon>Craniata</taxon>
        <taxon>Vertebrata</taxon>
        <taxon>Euteleostomi</taxon>
        <taxon>Mammalia</taxon>
        <taxon>Eutheria</taxon>
        <taxon>Euarchontoglires</taxon>
        <taxon>Primates</taxon>
        <taxon>Haplorrhini</taxon>
        <taxon>Platyrrhini</taxon>
        <taxon>Cebidae</taxon>
        <taxon>Callitrichinae</taxon>
        <taxon>Saguinus</taxon>
    </lineage>
</organism>
<evidence type="ECO:0000256" key="1">
    <source>
        <dbReference type="SAM" id="MobiDB-lite"/>
    </source>
</evidence>
<sequence>MLEKAKPEEIRTRKFRRAPSGRGLLLREDRPVGGRPASPTRPSPRPGIMQLSPSPPAFWRSAPSPRPTAQRHRPARGPPSSASNKARAKRPAAASNWGQEDGVTEEYGPANKERVPAPRPRPGRHRARCRRRPKDNAPPGPELAALTCAPGQAAAPLDRPQPAPPHGPARPTLAPRGPYLLAADAAVHRPAVSAKAPPGPRFLAANATRSRAPRQSNSNSRVAPARWSGEEELVKRDRAGAQDFRCAPGMGPEGARLLPEGRQPEKGFVFAQ</sequence>
<feature type="region of interest" description="Disordered" evidence="1">
    <location>
        <begin position="190"/>
        <end position="272"/>
    </location>
</feature>
<gene>
    <name evidence="2" type="ORF">P7K49_028441</name>
</gene>
<feature type="compositionally biased region" description="Basic and acidic residues" evidence="1">
    <location>
        <begin position="1"/>
        <end position="12"/>
    </location>
</feature>
<keyword evidence="3" id="KW-1185">Reference proteome</keyword>
<feature type="compositionally biased region" description="Basic residues" evidence="1">
    <location>
        <begin position="121"/>
        <end position="133"/>
    </location>
</feature>
<feature type="compositionally biased region" description="Pro residues" evidence="1">
    <location>
        <begin position="159"/>
        <end position="168"/>
    </location>
</feature>
<feature type="region of interest" description="Disordered" evidence="1">
    <location>
        <begin position="1"/>
        <end position="176"/>
    </location>
</feature>
<evidence type="ECO:0000313" key="2">
    <source>
        <dbReference type="EMBL" id="KAK2094703.1"/>
    </source>
</evidence>
<evidence type="ECO:0000313" key="3">
    <source>
        <dbReference type="Proteomes" id="UP001266305"/>
    </source>
</evidence>
<comment type="caution">
    <text evidence="2">The sequence shown here is derived from an EMBL/GenBank/DDBJ whole genome shotgun (WGS) entry which is preliminary data.</text>
</comment>
<proteinExistence type="predicted"/>
<protein>
    <recommendedName>
        <fullName evidence="4">Basic proline-rich protein-like</fullName>
    </recommendedName>
</protein>
<feature type="compositionally biased region" description="Polar residues" evidence="1">
    <location>
        <begin position="207"/>
        <end position="221"/>
    </location>
</feature>
<dbReference type="EMBL" id="JASSZA010000014">
    <property type="protein sequence ID" value="KAK2094703.1"/>
    <property type="molecule type" value="Genomic_DNA"/>
</dbReference>
<name>A0ABQ9UDM5_SAGOE</name>